<evidence type="ECO:0000313" key="4">
    <source>
        <dbReference type="Proteomes" id="UP000184128"/>
    </source>
</evidence>
<sequence>MKKCPNCGHELPDDAKVCDNCGEPVEIVDDRSENKAKPKNEEHAQQTENSANQSEAQEIDGEDEDLVHEHLEPGLNIEAQKEIEQEEKTDPQNKEAEDNIKKESDEDKDDLANKSFLDY</sequence>
<dbReference type="OrthoDB" id="2410059at2"/>
<organism evidence="3 4">
    <name type="scientific">Atopostipes suicloacalis DSM 15692</name>
    <dbReference type="NCBI Taxonomy" id="1121025"/>
    <lineage>
        <taxon>Bacteria</taxon>
        <taxon>Bacillati</taxon>
        <taxon>Bacillota</taxon>
        <taxon>Bacilli</taxon>
        <taxon>Lactobacillales</taxon>
        <taxon>Carnobacteriaceae</taxon>
        <taxon>Atopostipes</taxon>
    </lineage>
</organism>
<gene>
    <name evidence="3" type="ORF">SAMN02745249_01731</name>
</gene>
<feature type="compositionally biased region" description="Basic and acidic residues" evidence="1">
    <location>
        <begin position="79"/>
        <end position="105"/>
    </location>
</feature>
<dbReference type="RefSeq" id="WP_159431735.1">
    <property type="nucleotide sequence ID" value="NZ_FQUF01000030.1"/>
</dbReference>
<accession>A0A1M4YMP2</accession>
<dbReference type="AlphaFoldDB" id="A0A1M4YMP2"/>
<name>A0A1M4YMP2_9LACT</name>
<reference evidence="3 4" key="1">
    <citation type="submission" date="2016-11" db="EMBL/GenBank/DDBJ databases">
        <authorList>
            <person name="Jaros S."/>
            <person name="Januszkiewicz K."/>
            <person name="Wedrychowicz H."/>
        </authorList>
    </citation>
    <scope>NUCLEOTIDE SEQUENCE [LARGE SCALE GENOMIC DNA]</scope>
    <source>
        <strain evidence="3 4">DSM 15692</strain>
    </source>
</reference>
<feature type="domain" description="Zinc-ribbon" evidence="2">
    <location>
        <begin position="3"/>
        <end position="25"/>
    </location>
</feature>
<keyword evidence="4" id="KW-1185">Reference proteome</keyword>
<dbReference type="InterPro" id="IPR026870">
    <property type="entry name" value="Zinc_ribbon_dom"/>
</dbReference>
<feature type="region of interest" description="Disordered" evidence="1">
    <location>
        <begin position="1"/>
        <end position="119"/>
    </location>
</feature>
<feature type="compositionally biased region" description="Basic and acidic residues" evidence="1">
    <location>
        <begin position="28"/>
        <end position="45"/>
    </location>
</feature>
<evidence type="ECO:0000259" key="2">
    <source>
        <dbReference type="Pfam" id="PF13240"/>
    </source>
</evidence>
<protein>
    <submittedName>
        <fullName evidence="3">Zinc-ribbon domain-containing protein</fullName>
    </submittedName>
</protein>
<dbReference type="EMBL" id="FQUF01000030">
    <property type="protein sequence ID" value="SHF07074.1"/>
    <property type="molecule type" value="Genomic_DNA"/>
</dbReference>
<proteinExistence type="predicted"/>
<feature type="compositionally biased region" description="Acidic residues" evidence="1">
    <location>
        <begin position="57"/>
        <end position="66"/>
    </location>
</feature>
<evidence type="ECO:0000313" key="3">
    <source>
        <dbReference type="EMBL" id="SHF07074.1"/>
    </source>
</evidence>
<evidence type="ECO:0000256" key="1">
    <source>
        <dbReference type="SAM" id="MobiDB-lite"/>
    </source>
</evidence>
<feature type="compositionally biased region" description="Polar residues" evidence="1">
    <location>
        <begin position="46"/>
        <end position="56"/>
    </location>
</feature>
<dbReference type="Proteomes" id="UP000184128">
    <property type="component" value="Unassembled WGS sequence"/>
</dbReference>
<dbReference type="Pfam" id="PF13240">
    <property type="entry name" value="Zn_Ribbon_1"/>
    <property type="match status" value="1"/>
</dbReference>